<comment type="similarity">
    <text evidence="1">Belongs to the thioesterase family.</text>
</comment>
<reference evidence="3" key="1">
    <citation type="submission" date="2021-12" db="EMBL/GenBank/DDBJ databases">
        <authorList>
            <person name="Lee J.-H."/>
            <person name="Kim S.-B."/>
        </authorList>
    </citation>
    <scope>NUCLEOTIDE SEQUENCE</scope>
    <source>
        <strain evidence="3">NR30</strain>
    </source>
</reference>
<dbReference type="Gene3D" id="3.40.50.1820">
    <property type="entry name" value="alpha/beta hydrolase"/>
    <property type="match status" value="1"/>
</dbReference>
<evidence type="ECO:0000256" key="1">
    <source>
        <dbReference type="ARBA" id="ARBA00007169"/>
    </source>
</evidence>
<dbReference type="AlphaFoldDB" id="A0A9Q3VUW2"/>
<keyword evidence="3" id="KW-0378">Hydrolase</keyword>
<proteinExistence type="inferred from homology"/>
<dbReference type="PANTHER" id="PTHR11487:SF0">
    <property type="entry name" value="S-ACYL FATTY ACID SYNTHASE THIOESTERASE, MEDIUM CHAIN"/>
    <property type="match status" value="1"/>
</dbReference>
<comment type="caution">
    <text evidence="3">The sequence shown here is derived from an EMBL/GenBank/DDBJ whole genome shotgun (WGS) entry which is preliminary data.</text>
</comment>
<accession>A0A9Q3VUW2</accession>
<dbReference type="Proteomes" id="UP001108029">
    <property type="component" value="Unassembled WGS sequence"/>
</dbReference>
<dbReference type="InterPro" id="IPR029058">
    <property type="entry name" value="AB_hydrolase_fold"/>
</dbReference>
<dbReference type="SUPFAM" id="SSF53474">
    <property type="entry name" value="alpha/beta-Hydrolases"/>
    <property type="match status" value="1"/>
</dbReference>
<feature type="domain" description="Thioesterase" evidence="2">
    <location>
        <begin position="44"/>
        <end position="259"/>
    </location>
</feature>
<dbReference type="InterPro" id="IPR001031">
    <property type="entry name" value="Thioesterase"/>
</dbReference>
<keyword evidence="4" id="KW-1185">Reference proteome</keyword>
<sequence length="273" mass="28525">MTEASSPAGASIPTESLARRFLVREDCDASAPYVVYALGDAGHGAAGWHGVTQALDPVIALRAVRLPGRENRLAEAPCETLAAQVDDLAAGMFPLIAADRRPYHVVGVCSGAATALEAVRRIEASGLPGPESLIVVGQLAPQAVRPSAFGRGELGRNELGSWLLGRGRLPPGPFGERLLDLMIPALRADVRAFEYHDHTALPAVRCDVVAVHGTDDEISAEDAAAWAAVTSGATRVFALPGGHHLLESAPRELARLLESLCPGDARAGQAVFS</sequence>
<protein>
    <submittedName>
        <fullName evidence="3">Alpha/beta fold hydrolase</fullName>
    </submittedName>
</protein>
<evidence type="ECO:0000259" key="2">
    <source>
        <dbReference type="Pfam" id="PF00975"/>
    </source>
</evidence>
<dbReference type="Pfam" id="PF00975">
    <property type="entry name" value="Thioesterase"/>
    <property type="match status" value="1"/>
</dbReference>
<dbReference type="GO" id="GO:0016787">
    <property type="term" value="F:hydrolase activity"/>
    <property type="evidence" value="ECO:0007669"/>
    <property type="project" value="UniProtKB-KW"/>
</dbReference>
<dbReference type="InterPro" id="IPR012223">
    <property type="entry name" value="TEII"/>
</dbReference>
<evidence type="ECO:0000313" key="3">
    <source>
        <dbReference type="EMBL" id="MCD9878896.1"/>
    </source>
</evidence>
<dbReference type="RefSeq" id="WP_232653097.1">
    <property type="nucleotide sequence ID" value="NZ_JAJSBI010000024.1"/>
</dbReference>
<dbReference type="GO" id="GO:0008610">
    <property type="term" value="P:lipid biosynthetic process"/>
    <property type="evidence" value="ECO:0007669"/>
    <property type="project" value="TreeGrafter"/>
</dbReference>
<name>A0A9Q3VUW2_9ACTN</name>
<dbReference type="EMBL" id="JAJSBI010000024">
    <property type="protein sequence ID" value="MCD9878896.1"/>
    <property type="molecule type" value="Genomic_DNA"/>
</dbReference>
<organism evidence="3 4">
    <name type="scientific">Streptomyces guryensis</name>
    <dbReference type="NCBI Taxonomy" id="2886947"/>
    <lineage>
        <taxon>Bacteria</taxon>
        <taxon>Bacillati</taxon>
        <taxon>Actinomycetota</taxon>
        <taxon>Actinomycetes</taxon>
        <taxon>Kitasatosporales</taxon>
        <taxon>Streptomycetaceae</taxon>
        <taxon>Streptomyces</taxon>
    </lineage>
</organism>
<gene>
    <name evidence="3" type="ORF">LJ657_35890</name>
</gene>
<evidence type="ECO:0000313" key="4">
    <source>
        <dbReference type="Proteomes" id="UP001108029"/>
    </source>
</evidence>
<dbReference type="PANTHER" id="PTHR11487">
    <property type="entry name" value="THIOESTERASE"/>
    <property type="match status" value="1"/>
</dbReference>